<feature type="transmembrane region" description="Helical" evidence="1">
    <location>
        <begin position="294"/>
        <end position="327"/>
    </location>
</feature>
<evidence type="ECO:0008006" key="4">
    <source>
        <dbReference type="Google" id="ProtNLM"/>
    </source>
</evidence>
<keyword evidence="1" id="KW-0812">Transmembrane</keyword>
<comment type="caution">
    <text evidence="2">The sequence shown here is derived from an EMBL/GenBank/DDBJ whole genome shotgun (WGS) entry which is preliminary data.</text>
</comment>
<evidence type="ECO:0000313" key="3">
    <source>
        <dbReference type="Proteomes" id="UP000177097"/>
    </source>
</evidence>
<feature type="transmembrane region" description="Helical" evidence="1">
    <location>
        <begin position="162"/>
        <end position="183"/>
    </location>
</feature>
<gene>
    <name evidence="2" type="ORF">A3C17_04045</name>
</gene>
<feature type="transmembrane region" description="Helical" evidence="1">
    <location>
        <begin position="534"/>
        <end position="554"/>
    </location>
</feature>
<evidence type="ECO:0000256" key="1">
    <source>
        <dbReference type="SAM" id="Phobius"/>
    </source>
</evidence>
<sequence length="700" mass="78164">MHAISKFKWHWKASLPLWGLALVIVFGTTTLMPSPIRLLVFVLWLAAGSWMLGVWIDTRSQARRFLFGSCAAVSSFGLALTALALAGHFTVVWVSVMLVLFSMLFTCAFDGTLPKISSFTDGLTHAPSFPYLLIALFGDAWIFINFYNAWTAEPLVSPWQLFNFVFFLVFAVTTFAVVLFAATRRDRASLLLSSLHLFVSLSAAVMLYGIGFGFDPFIHRAAEMALVRDGVIEPRRLLYLGQYALVGGANLLTGVQVILLDKWLVPLLASITIPVVAFLGLRDGFGLTDKTSRVFLHFALFFPAMYFVFTVPFNLTLLFLLLVTFVLPLADTWRSRSVLMLLGLFSLCVHPLGGIPILLLLGLSSLTLIEKPRLRQALLCVGVVTAILALPLLFALYNITSGHPPISVQPQFLYRFFALFTDPYLRGALPIPFFVELFYDLMRWVPRIVVVCALFFAWRQRTTLAISPIPTLLLTGSLLGSLFLLSGFFTFADVIQYEQMEFAWRLLQTIFLMTTTWALVFLAKVWKQYATVSFAGTSFFALLMAIFITATWYLSYPQLNLKVQSAGASVSAADVEVARFLESRHNGEPHLVLSHQMTSAAAIQESGFRHYLQTDDGLALWYAVPTGGTLYGYFLRMSTEGPSPALLSEIQEFANVRHVYFVTYDSWPNAGFIRSRAASFASASYGVQGTKLVVYEYRDL</sequence>
<feature type="transmembrane region" description="Helical" evidence="1">
    <location>
        <begin position="195"/>
        <end position="218"/>
    </location>
</feature>
<protein>
    <recommendedName>
        <fullName evidence="4">Glycosyltransferase RgtA/B/C/D-like domain-containing protein</fullName>
    </recommendedName>
</protein>
<feature type="transmembrane region" description="Helical" evidence="1">
    <location>
        <begin position="441"/>
        <end position="458"/>
    </location>
</feature>
<dbReference type="EMBL" id="MGDX01000029">
    <property type="protein sequence ID" value="OGL70511.1"/>
    <property type="molecule type" value="Genomic_DNA"/>
</dbReference>
<feature type="transmembrane region" description="Helical" evidence="1">
    <location>
        <begin position="376"/>
        <end position="400"/>
    </location>
</feature>
<dbReference type="STRING" id="1802389.A3C17_04045"/>
<dbReference type="AlphaFoldDB" id="A0A1F7TWV6"/>
<proteinExistence type="predicted"/>
<dbReference type="Proteomes" id="UP000177097">
    <property type="component" value="Unassembled WGS sequence"/>
</dbReference>
<reference evidence="2 3" key="1">
    <citation type="journal article" date="2016" name="Nat. Commun.">
        <title>Thousands of microbial genomes shed light on interconnected biogeochemical processes in an aquifer system.</title>
        <authorList>
            <person name="Anantharaman K."/>
            <person name="Brown C.T."/>
            <person name="Hug L.A."/>
            <person name="Sharon I."/>
            <person name="Castelle C.J."/>
            <person name="Probst A.J."/>
            <person name="Thomas B.C."/>
            <person name="Singh A."/>
            <person name="Wilkins M.J."/>
            <person name="Karaoz U."/>
            <person name="Brodie E.L."/>
            <person name="Williams K.H."/>
            <person name="Hubbard S.S."/>
            <person name="Banfield J.F."/>
        </authorList>
    </citation>
    <scope>NUCLEOTIDE SEQUENCE [LARGE SCALE GENOMIC DNA]</scope>
</reference>
<feature type="transmembrane region" description="Helical" evidence="1">
    <location>
        <begin position="65"/>
        <end position="85"/>
    </location>
</feature>
<accession>A0A1F7TWV6</accession>
<feature type="transmembrane region" description="Helical" evidence="1">
    <location>
        <begin position="91"/>
        <end position="109"/>
    </location>
</feature>
<organism evidence="2 3">
    <name type="scientific">Candidatus Uhrbacteria bacterium RIFCSPHIGHO2_02_FULL_53_13</name>
    <dbReference type="NCBI Taxonomy" id="1802389"/>
    <lineage>
        <taxon>Bacteria</taxon>
        <taxon>Candidatus Uhriibacteriota</taxon>
    </lineage>
</organism>
<feature type="transmembrane region" description="Helical" evidence="1">
    <location>
        <begin position="37"/>
        <end position="56"/>
    </location>
</feature>
<keyword evidence="1" id="KW-0472">Membrane</keyword>
<feature type="transmembrane region" description="Helical" evidence="1">
    <location>
        <begin position="129"/>
        <end position="150"/>
    </location>
</feature>
<feature type="transmembrane region" description="Helical" evidence="1">
    <location>
        <begin position="264"/>
        <end position="282"/>
    </location>
</feature>
<feature type="transmembrane region" description="Helical" evidence="1">
    <location>
        <begin position="339"/>
        <end position="364"/>
    </location>
</feature>
<name>A0A1F7TWV6_9BACT</name>
<evidence type="ECO:0000313" key="2">
    <source>
        <dbReference type="EMBL" id="OGL70511.1"/>
    </source>
</evidence>
<feature type="transmembrane region" description="Helical" evidence="1">
    <location>
        <begin position="470"/>
        <end position="490"/>
    </location>
</feature>
<feature type="transmembrane region" description="Helical" evidence="1">
    <location>
        <begin position="502"/>
        <end position="522"/>
    </location>
</feature>
<keyword evidence="1" id="KW-1133">Transmembrane helix</keyword>